<feature type="binding site" evidence="7">
    <location>
        <position position="133"/>
    </location>
    <ligand>
        <name>Zn(2+)</name>
        <dbReference type="ChEBI" id="CHEBI:29105"/>
        <label>2</label>
    </ligand>
</feature>
<dbReference type="NCBIfam" id="TIGR03413">
    <property type="entry name" value="GSH_gloB"/>
    <property type="match status" value="1"/>
</dbReference>
<dbReference type="InterPro" id="IPR036866">
    <property type="entry name" value="RibonucZ/Hydroxyglut_hydro"/>
</dbReference>
<dbReference type="RefSeq" id="WP_066508929.1">
    <property type="nucleotide sequence ID" value="NZ_LNCU01000080.1"/>
</dbReference>
<dbReference type="GO" id="GO:0017001">
    <property type="term" value="P:antibiotic catabolic process"/>
    <property type="evidence" value="ECO:0007669"/>
    <property type="project" value="InterPro"/>
</dbReference>
<comment type="catalytic activity">
    <reaction evidence="1 7">
        <text>an S-(2-hydroxyacyl)glutathione + H2O = a 2-hydroxy carboxylate + glutathione + H(+)</text>
        <dbReference type="Rhea" id="RHEA:21864"/>
        <dbReference type="ChEBI" id="CHEBI:15377"/>
        <dbReference type="ChEBI" id="CHEBI:15378"/>
        <dbReference type="ChEBI" id="CHEBI:57925"/>
        <dbReference type="ChEBI" id="CHEBI:58896"/>
        <dbReference type="ChEBI" id="CHEBI:71261"/>
        <dbReference type="EC" id="3.1.2.6"/>
    </reaction>
</comment>
<comment type="pathway">
    <text evidence="2 7">Secondary metabolite metabolism; methylglyoxal degradation; (R)-lactate from methylglyoxal: step 2/2.</text>
</comment>
<dbReference type="InterPro" id="IPR001018">
    <property type="entry name" value="Beta-lactamase_class-B_CS"/>
</dbReference>
<keyword evidence="6 7" id="KW-0862">Zinc</keyword>
<dbReference type="OrthoDB" id="9802248at2"/>
<evidence type="ECO:0000256" key="6">
    <source>
        <dbReference type="ARBA" id="ARBA00022833"/>
    </source>
</evidence>
<dbReference type="InterPro" id="IPR017782">
    <property type="entry name" value="Hydroxyacylglutathione_Hdrlase"/>
</dbReference>
<comment type="similarity">
    <text evidence="3 7">Belongs to the metallo-beta-lactamase superfamily. Glyoxalase II family.</text>
</comment>
<dbReference type="PROSITE" id="PS00743">
    <property type="entry name" value="BETA_LACTAMASE_B_1"/>
    <property type="match status" value="1"/>
</dbReference>
<evidence type="ECO:0000256" key="7">
    <source>
        <dbReference type="HAMAP-Rule" id="MF_01374"/>
    </source>
</evidence>
<evidence type="ECO:0000256" key="2">
    <source>
        <dbReference type="ARBA" id="ARBA00004963"/>
    </source>
</evidence>
<feature type="binding site" evidence="7">
    <location>
        <position position="114"/>
    </location>
    <ligand>
        <name>Zn(2+)</name>
        <dbReference type="ChEBI" id="CHEBI:29105"/>
        <label>1</label>
    </ligand>
</feature>
<keyword evidence="4 7" id="KW-0479">Metal-binding</keyword>
<reference evidence="9 10" key="1">
    <citation type="submission" date="2015-11" db="EMBL/GenBank/DDBJ databases">
        <title>Draft Genome Sequence of the Strain BR 10303 (Bradyrhizobium sp.) isolated from nodules of Centrolobium paraense.</title>
        <authorList>
            <person name="Zelli J.E."/>
            <person name="Simoes-Araujo J.L."/>
            <person name="Barauna A.C."/>
            <person name="Silva K."/>
        </authorList>
    </citation>
    <scope>NUCLEOTIDE SEQUENCE [LARGE SCALE GENOMIC DNA]</scope>
    <source>
        <strain evidence="9 10">BR 10303</strain>
    </source>
</reference>
<evidence type="ECO:0000313" key="9">
    <source>
        <dbReference type="EMBL" id="KWV53059.1"/>
    </source>
</evidence>
<dbReference type="SUPFAM" id="SSF56281">
    <property type="entry name" value="Metallo-hydrolase/oxidoreductase"/>
    <property type="match status" value="1"/>
</dbReference>
<dbReference type="InterPro" id="IPR035680">
    <property type="entry name" value="Clx_II_MBL"/>
</dbReference>
<dbReference type="EC" id="3.1.2.6" evidence="7"/>
<evidence type="ECO:0000256" key="4">
    <source>
        <dbReference type="ARBA" id="ARBA00022723"/>
    </source>
</evidence>
<dbReference type="GO" id="GO:0019243">
    <property type="term" value="P:methylglyoxal catabolic process to D-lactate via S-lactoyl-glutathione"/>
    <property type="evidence" value="ECO:0007669"/>
    <property type="project" value="UniProtKB-UniRule"/>
</dbReference>
<dbReference type="GO" id="GO:0004416">
    <property type="term" value="F:hydroxyacylglutathione hydrolase activity"/>
    <property type="evidence" value="ECO:0007669"/>
    <property type="project" value="UniProtKB-UniRule"/>
</dbReference>
<dbReference type="HAMAP" id="MF_01374">
    <property type="entry name" value="Glyoxalase_2"/>
    <property type="match status" value="1"/>
</dbReference>
<dbReference type="InterPro" id="IPR050110">
    <property type="entry name" value="Glyoxalase_II_hydrolase"/>
</dbReference>
<dbReference type="SMART" id="SM00849">
    <property type="entry name" value="Lactamase_B"/>
    <property type="match status" value="1"/>
</dbReference>
<feature type="binding site" evidence="7">
    <location>
        <position position="133"/>
    </location>
    <ligand>
        <name>Zn(2+)</name>
        <dbReference type="ChEBI" id="CHEBI:29105"/>
        <label>1</label>
    </ligand>
</feature>
<keyword evidence="5 7" id="KW-0378">Hydrolase</keyword>
<evidence type="ECO:0000256" key="1">
    <source>
        <dbReference type="ARBA" id="ARBA00001623"/>
    </source>
</evidence>
<dbReference type="GO" id="GO:0008270">
    <property type="term" value="F:zinc ion binding"/>
    <property type="evidence" value="ECO:0007669"/>
    <property type="project" value="InterPro"/>
</dbReference>
<dbReference type="GO" id="GO:0008800">
    <property type="term" value="F:beta-lactamase activity"/>
    <property type="evidence" value="ECO:0007669"/>
    <property type="project" value="InterPro"/>
</dbReference>
<dbReference type="PANTHER" id="PTHR43705:SF1">
    <property type="entry name" value="HYDROXYACYLGLUTATHIONE HYDROLASE GLOB"/>
    <property type="match status" value="1"/>
</dbReference>
<sequence length="255" mass="27930">MAAEIRTFTCLTDNFGYLIHDPATKATASIDAPEAAPIIKALEREGWTLTDILITHHHGDHVGGVAELKQKYGCRVVAPHDKSAKIANVDLRAANADVIKVGSLLARVVETPGHTLDHISYVFDGEKAVFAADTLFSIGCGRVFEGNYLMMWDSLLKLRSLPDDFRLYCGHEYTASNVKFALTVEPDNPALQARAAEVTKLRAENKPTIPVLLGDEKKANVFLRADEPVVAAKLHMKGADPAQVFGELRERKNKS</sequence>
<evidence type="ECO:0000256" key="5">
    <source>
        <dbReference type="ARBA" id="ARBA00022801"/>
    </source>
</evidence>
<protein>
    <recommendedName>
        <fullName evidence="7">Hydroxyacylglutathione hydrolase</fullName>
        <ecNumber evidence="7">3.1.2.6</ecNumber>
    </recommendedName>
    <alternativeName>
        <fullName evidence="7">Glyoxalase II</fullName>
        <shortName evidence="7">Glx II</shortName>
    </alternativeName>
</protein>
<accession>A0A120FLZ8</accession>
<gene>
    <name evidence="7" type="primary">gloB</name>
    <name evidence="9" type="ORF">AS156_08745</name>
</gene>
<feature type="binding site" evidence="7">
    <location>
        <position position="61"/>
    </location>
    <ligand>
        <name>Zn(2+)</name>
        <dbReference type="ChEBI" id="CHEBI:29105"/>
        <label>2</label>
    </ligand>
</feature>
<feature type="binding site" evidence="7">
    <location>
        <position position="56"/>
    </location>
    <ligand>
        <name>Zn(2+)</name>
        <dbReference type="ChEBI" id="CHEBI:29105"/>
        <label>1</label>
    </ligand>
</feature>
<dbReference type="AlphaFoldDB" id="A0A120FLZ8"/>
<name>A0A120FLZ8_9BRAD</name>
<evidence type="ECO:0000313" key="10">
    <source>
        <dbReference type="Proteomes" id="UP000057737"/>
    </source>
</evidence>
<dbReference type="Pfam" id="PF00753">
    <property type="entry name" value="Lactamase_B"/>
    <property type="match status" value="1"/>
</dbReference>
<dbReference type="UniPathway" id="UPA00619">
    <property type="reaction ID" value="UER00676"/>
</dbReference>
<comment type="subunit">
    <text evidence="7">Monomer.</text>
</comment>
<feature type="domain" description="Metallo-beta-lactamase" evidence="8">
    <location>
        <begin position="13"/>
        <end position="171"/>
    </location>
</feature>
<organism evidence="9 10">
    <name type="scientific">Bradyrhizobium macuxiense</name>
    <dbReference type="NCBI Taxonomy" id="1755647"/>
    <lineage>
        <taxon>Bacteria</taxon>
        <taxon>Pseudomonadati</taxon>
        <taxon>Pseudomonadota</taxon>
        <taxon>Alphaproteobacteria</taxon>
        <taxon>Hyphomicrobiales</taxon>
        <taxon>Nitrobacteraceae</taxon>
        <taxon>Bradyrhizobium</taxon>
    </lineage>
</organism>
<evidence type="ECO:0000259" key="8">
    <source>
        <dbReference type="SMART" id="SM00849"/>
    </source>
</evidence>
<feature type="binding site" evidence="7">
    <location>
        <position position="60"/>
    </location>
    <ligand>
        <name>Zn(2+)</name>
        <dbReference type="ChEBI" id="CHEBI:29105"/>
        <label>2</label>
    </ligand>
</feature>
<comment type="cofactor">
    <cofactor evidence="7">
        <name>Zn(2+)</name>
        <dbReference type="ChEBI" id="CHEBI:29105"/>
    </cofactor>
    <text evidence="7">Binds 2 Zn(2+) ions per subunit.</text>
</comment>
<dbReference type="Proteomes" id="UP000057737">
    <property type="component" value="Unassembled WGS sequence"/>
</dbReference>
<dbReference type="InterPro" id="IPR001279">
    <property type="entry name" value="Metallo-B-lactamas"/>
</dbReference>
<evidence type="ECO:0000256" key="3">
    <source>
        <dbReference type="ARBA" id="ARBA00006759"/>
    </source>
</evidence>
<keyword evidence="10" id="KW-1185">Reference proteome</keyword>
<dbReference type="EMBL" id="LNCU01000080">
    <property type="protein sequence ID" value="KWV53059.1"/>
    <property type="molecule type" value="Genomic_DNA"/>
</dbReference>
<dbReference type="PANTHER" id="PTHR43705">
    <property type="entry name" value="HYDROXYACYLGLUTATHIONE HYDROLASE"/>
    <property type="match status" value="1"/>
</dbReference>
<dbReference type="PIRSF" id="PIRSF005457">
    <property type="entry name" value="Glx"/>
    <property type="match status" value="1"/>
</dbReference>
<dbReference type="CDD" id="cd07723">
    <property type="entry name" value="hydroxyacylglutathione_hydrolase_MBL-fold"/>
    <property type="match status" value="1"/>
</dbReference>
<feature type="binding site" evidence="7">
    <location>
        <position position="58"/>
    </location>
    <ligand>
        <name>Zn(2+)</name>
        <dbReference type="ChEBI" id="CHEBI:29105"/>
        <label>1</label>
    </ligand>
</feature>
<feature type="binding site" evidence="7">
    <location>
        <position position="171"/>
    </location>
    <ligand>
        <name>Zn(2+)</name>
        <dbReference type="ChEBI" id="CHEBI:29105"/>
        <label>2</label>
    </ligand>
</feature>
<dbReference type="Pfam" id="PF16123">
    <property type="entry name" value="HAGH_C"/>
    <property type="match status" value="1"/>
</dbReference>
<dbReference type="InterPro" id="IPR032282">
    <property type="entry name" value="HAGH_C"/>
</dbReference>
<comment type="function">
    <text evidence="7">Thiolesterase that catalyzes the hydrolysis of S-D-lactoyl-glutathione to form glutathione and D-lactic acid.</text>
</comment>
<comment type="caution">
    <text evidence="9">The sequence shown here is derived from an EMBL/GenBank/DDBJ whole genome shotgun (WGS) entry which is preliminary data.</text>
</comment>
<proteinExistence type="inferred from homology"/>
<dbReference type="Gene3D" id="3.60.15.10">
    <property type="entry name" value="Ribonuclease Z/Hydroxyacylglutathione hydrolase-like"/>
    <property type="match status" value="1"/>
</dbReference>